<dbReference type="PROSITE" id="PS50862">
    <property type="entry name" value="AA_TRNA_LIGASE_II"/>
    <property type="match status" value="1"/>
</dbReference>
<evidence type="ECO:0000259" key="4">
    <source>
        <dbReference type="PROSITE" id="PS50862"/>
    </source>
</evidence>
<dbReference type="OrthoDB" id="9801152at2"/>
<organism evidence="5 6">
    <name type="scientific">Rhodoblastus acidophilus</name>
    <name type="common">Rhodopseudomonas acidophila</name>
    <dbReference type="NCBI Taxonomy" id="1074"/>
    <lineage>
        <taxon>Bacteria</taxon>
        <taxon>Pseudomonadati</taxon>
        <taxon>Pseudomonadota</taxon>
        <taxon>Alphaproteobacteria</taxon>
        <taxon>Hyphomicrobiales</taxon>
        <taxon>Rhodoblastaceae</taxon>
        <taxon>Rhodoblastus</taxon>
    </lineage>
</organism>
<dbReference type="Proteomes" id="UP000198418">
    <property type="component" value="Unassembled WGS sequence"/>
</dbReference>
<dbReference type="InterPro" id="IPR004525">
    <property type="entry name" value="EpmA"/>
</dbReference>
<name>A0A212RL02_RHOAC</name>
<dbReference type="SUPFAM" id="SSF55681">
    <property type="entry name" value="Class II aaRS and biotin synthetases"/>
    <property type="match status" value="1"/>
</dbReference>
<dbReference type="NCBIfam" id="TIGR00462">
    <property type="entry name" value="genX"/>
    <property type="match status" value="1"/>
</dbReference>
<dbReference type="GO" id="GO:0005829">
    <property type="term" value="C:cytosol"/>
    <property type="evidence" value="ECO:0007669"/>
    <property type="project" value="TreeGrafter"/>
</dbReference>
<evidence type="ECO:0000256" key="2">
    <source>
        <dbReference type="ARBA" id="ARBA00022741"/>
    </source>
</evidence>
<evidence type="ECO:0000256" key="3">
    <source>
        <dbReference type="ARBA" id="ARBA00022840"/>
    </source>
</evidence>
<dbReference type="PANTHER" id="PTHR42918:SF6">
    <property type="entry name" value="ELONGATION FACTOR P--(R)-BETA-LYSINE LIGASE"/>
    <property type="match status" value="1"/>
</dbReference>
<sequence>MRRQNPFWGEDFHAGRRTRLLQRARIVAALRGFFAARDFVEIEPSALQVSPGNETHIAGFATQFSAPGGVSQQLYLHSSPEFDCKKLLAAGERRIFALAHVFRNGERTKLHHPEFTMLEWYRAGASYRTLIDDCAAILQTAAEAVGVKTFGFGGKSLDPFAEPEVVSVTEAFARFAGIDLVSVLDDRDALAAEALRLGLRVAPDDHWSDLFSKILSDKIEPNLGEGRVAALIDYPASEAALARRKPCDPRFAERFELYGCGVELANAFGELIDPAEQRRRFAADMAERRRIYGEAYPLDEDFLQALAFMPPSSGAALGLDRLVMLATRAETIDQVIWAPVARV</sequence>
<dbReference type="Pfam" id="PF00152">
    <property type="entry name" value="tRNA-synt_2"/>
    <property type="match status" value="1"/>
</dbReference>
<dbReference type="GO" id="GO:0000049">
    <property type="term" value="F:tRNA binding"/>
    <property type="evidence" value="ECO:0007669"/>
    <property type="project" value="TreeGrafter"/>
</dbReference>
<keyword evidence="5" id="KW-0030">Aminoacyl-tRNA synthetase</keyword>
<reference evidence="6" key="1">
    <citation type="submission" date="2017-06" db="EMBL/GenBank/DDBJ databases">
        <authorList>
            <person name="Varghese N."/>
            <person name="Submissions S."/>
        </authorList>
    </citation>
    <scope>NUCLEOTIDE SEQUENCE [LARGE SCALE GENOMIC DNA]</scope>
    <source>
        <strain evidence="6">DSM 137</strain>
    </source>
</reference>
<dbReference type="InterPro" id="IPR004364">
    <property type="entry name" value="Aa-tRNA-synt_II"/>
</dbReference>
<feature type="domain" description="Aminoacyl-transfer RNA synthetases class-II family profile" evidence="4">
    <location>
        <begin position="23"/>
        <end position="339"/>
    </location>
</feature>
<dbReference type="InterPro" id="IPR018149">
    <property type="entry name" value="Lys-tRNA-synth_II_C"/>
</dbReference>
<dbReference type="RefSeq" id="WP_088520862.1">
    <property type="nucleotide sequence ID" value="NZ_FYDG01000005.1"/>
</dbReference>
<dbReference type="GO" id="GO:0004824">
    <property type="term" value="F:lysine-tRNA ligase activity"/>
    <property type="evidence" value="ECO:0007669"/>
    <property type="project" value="InterPro"/>
</dbReference>
<dbReference type="PRINTS" id="PR00982">
    <property type="entry name" value="TRNASYNTHLYS"/>
</dbReference>
<keyword evidence="3" id="KW-0067">ATP-binding</keyword>
<dbReference type="InterPro" id="IPR006195">
    <property type="entry name" value="aa-tRNA-synth_II"/>
</dbReference>
<proteinExistence type="predicted"/>
<dbReference type="GO" id="GO:0006430">
    <property type="term" value="P:lysyl-tRNA aminoacylation"/>
    <property type="evidence" value="ECO:0007669"/>
    <property type="project" value="InterPro"/>
</dbReference>
<protein>
    <submittedName>
        <fullName evidence="5">Lysyl-tRNA synthetase, class 2</fullName>
    </submittedName>
</protein>
<dbReference type="NCBIfam" id="NF006828">
    <property type="entry name" value="PRK09350.1"/>
    <property type="match status" value="1"/>
</dbReference>
<dbReference type="EMBL" id="FYDG01000005">
    <property type="protein sequence ID" value="SNB73140.1"/>
    <property type="molecule type" value="Genomic_DNA"/>
</dbReference>
<dbReference type="AlphaFoldDB" id="A0A212RL02"/>
<evidence type="ECO:0000313" key="5">
    <source>
        <dbReference type="EMBL" id="SNB73140.1"/>
    </source>
</evidence>
<dbReference type="Gene3D" id="3.30.930.10">
    <property type="entry name" value="Bira Bifunctional Protein, Domain 2"/>
    <property type="match status" value="1"/>
</dbReference>
<keyword evidence="6" id="KW-1185">Reference proteome</keyword>
<accession>A0A212RL02</accession>
<evidence type="ECO:0000256" key="1">
    <source>
        <dbReference type="ARBA" id="ARBA00022598"/>
    </source>
</evidence>
<evidence type="ECO:0000313" key="6">
    <source>
        <dbReference type="Proteomes" id="UP000198418"/>
    </source>
</evidence>
<keyword evidence="1" id="KW-0436">Ligase</keyword>
<gene>
    <name evidence="5" type="ORF">SAMN06265338_10578</name>
</gene>
<dbReference type="PANTHER" id="PTHR42918">
    <property type="entry name" value="LYSYL-TRNA SYNTHETASE"/>
    <property type="match status" value="1"/>
</dbReference>
<keyword evidence="2" id="KW-0547">Nucleotide-binding</keyword>
<dbReference type="GO" id="GO:0005524">
    <property type="term" value="F:ATP binding"/>
    <property type="evidence" value="ECO:0007669"/>
    <property type="project" value="UniProtKB-KW"/>
</dbReference>
<dbReference type="InterPro" id="IPR045864">
    <property type="entry name" value="aa-tRNA-synth_II/BPL/LPL"/>
</dbReference>